<protein>
    <submittedName>
        <fullName evidence="1">Uncharacterized protein</fullName>
    </submittedName>
</protein>
<dbReference type="RefSeq" id="WP_034800220.1">
    <property type="nucleotide sequence ID" value="NZ_CP015881.1"/>
</dbReference>
<reference evidence="1 2" key="1">
    <citation type="submission" date="2023-03" db="EMBL/GenBank/DDBJ databases">
        <title>Comparative genome and transcriptome analysis combination mining strategies for increasing vitamin B12 production of Ensifer adhaerens strain.</title>
        <authorList>
            <person name="Yongheng L."/>
        </authorList>
    </citation>
    <scope>NUCLEOTIDE SEQUENCE [LARGE SCALE GENOMIC DNA]</scope>
    <source>
        <strain evidence="1 2">Casida A-T305</strain>
        <plasmid evidence="1 2">unnamedA</plasmid>
    </source>
</reference>
<name>A0ABY8HLP6_ENSAD</name>
<geneLocation type="plasmid" evidence="1 2">
    <name>unnamedA</name>
</geneLocation>
<proteinExistence type="predicted"/>
<dbReference type="EMBL" id="CP121309">
    <property type="protein sequence ID" value="WFP93012.1"/>
    <property type="molecule type" value="Genomic_DNA"/>
</dbReference>
<accession>A0ABY8HLP6</accession>
<sequence length="105" mass="11535">MYKHTAEAFVPVQHALQVTQKVCARNGDYCRSIGTTGVDRLLDFGDARAVLRPTDQGLHFRIDAQDTITFYGIRTLLVGSLCAVAEFSGEHVKWHPAGSVPFGVM</sequence>
<gene>
    <name evidence="1" type="ORF">P4B07_25005</name>
</gene>
<organism evidence="1 2">
    <name type="scientific">Ensifer adhaerens</name>
    <name type="common">Sinorhizobium morelense</name>
    <dbReference type="NCBI Taxonomy" id="106592"/>
    <lineage>
        <taxon>Bacteria</taxon>
        <taxon>Pseudomonadati</taxon>
        <taxon>Pseudomonadota</taxon>
        <taxon>Alphaproteobacteria</taxon>
        <taxon>Hyphomicrobiales</taxon>
        <taxon>Rhizobiaceae</taxon>
        <taxon>Sinorhizobium/Ensifer group</taxon>
        <taxon>Ensifer</taxon>
    </lineage>
</organism>
<keyword evidence="2" id="KW-1185">Reference proteome</keyword>
<evidence type="ECO:0000313" key="2">
    <source>
        <dbReference type="Proteomes" id="UP001214094"/>
    </source>
</evidence>
<dbReference type="Proteomes" id="UP001214094">
    <property type="component" value="Plasmid unnamedA"/>
</dbReference>
<evidence type="ECO:0000313" key="1">
    <source>
        <dbReference type="EMBL" id="WFP93012.1"/>
    </source>
</evidence>
<keyword evidence="1" id="KW-0614">Plasmid</keyword>
<dbReference type="Gene3D" id="3.30.310.50">
    <property type="entry name" value="Alpha-D-phosphohexomutase, C-terminal domain"/>
    <property type="match status" value="1"/>
</dbReference>
<dbReference type="GeneID" id="29520750"/>